<accession>A0A9X2WZ88</accession>
<dbReference type="RefSeq" id="WP_261273917.1">
    <property type="nucleotide sequence ID" value="NZ_JAMTCC010000056.1"/>
</dbReference>
<gene>
    <name evidence="1" type="ORF">NE536_20930</name>
</gene>
<evidence type="ECO:0000313" key="2">
    <source>
        <dbReference type="Proteomes" id="UP001155604"/>
    </source>
</evidence>
<proteinExistence type="predicted"/>
<dbReference type="EMBL" id="JAMTCC010000056">
    <property type="protein sequence ID" value="MCT7947817.1"/>
    <property type="molecule type" value="Genomic_DNA"/>
</dbReference>
<dbReference type="AlphaFoldDB" id="A0A9X2WZ88"/>
<dbReference type="Proteomes" id="UP001155604">
    <property type="component" value="Unassembled WGS sequence"/>
</dbReference>
<organism evidence="1 2">
    <name type="scientific">Shewanella septentrionalis</name>
    <dbReference type="NCBI Taxonomy" id="2952223"/>
    <lineage>
        <taxon>Bacteria</taxon>
        <taxon>Pseudomonadati</taxon>
        <taxon>Pseudomonadota</taxon>
        <taxon>Gammaproteobacteria</taxon>
        <taxon>Alteromonadales</taxon>
        <taxon>Shewanellaceae</taxon>
        <taxon>Shewanella</taxon>
    </lineage>
</organism>
<reference evidence="1" key="1">
    <citation type="journal article" date="2023" name="Int. J. Syst. Evol. Microbiol.">
        <title>&lt;i&gt;Shewanella septentrionalis&lt;/i&gt; sp. nov. and &lt;i&gt;Shewanella holmiensis&lt;/i&gt; sp. nov., isolated from Baltic Sea water and sediments.</title>
        <authorList>
            <person name="Martin-Rodriguez A.J."/>
            <person name="Thorell K."/>
            <person name="Joffre E."/>
            <person name="Jensie-Markopoulos S."/>
            <person name="Moore E.R.B."/>
            <person name="Sjoling A."/>
        </authorList>
    </citation>
    <scope>NUCLEOTIDE SEQUENCE</scope>
    <source>
        <strain evidence="1">SP1W3</strain>
    </source>
</reference>
<comment type="caution">
    <text evidence="1">The sequence shown here is derived from an EMBL/GenBank/DDBJ whole genome shotgun (WGS) entry which is preliminary data.</text>
</comment>
<keyword evidence="2" id="KW-1185">Reference proteome</keyword>
<evidence type="ECO:0000313" key="1">
    <source>
        <dbReference type="EMBL" id="MCT7947817.1"/>
    </source>
</evidence>
<sequence length="185" mass="21656">MSRAVSLHQHFYNLLKVRKMNHFTVTEFRDAVIADSQTSWCKDEARKFVYRRLLVLVRKRLLYRTGKKHSPDTLYSTTKLFSQTAFKVKNTIRAAGKGGFLKVQKNSSDSFLTVLQKEKVMYETDLRFATEEMEVFECLIQRFPEQKEFIEPFFHEAKVRSAQLYSHVSALSKILNINANGLSQY</sequence>
<protein>
    <submittedName>
        <fullName evidence="1">Uncharacterized protein</fullName>
    </submittedName>
</protein>
<name>A0A9X2WZ88_9GAMM</name>